<feature type="compositionally biased region" description="Polar residues" evidence="2">
    <location>
        <begin position="359"/>
        <end position="370"/>
    </location>
</feature>
<name>A0A0V0QL66_PSEPJ</name>
<dbReference type="EMBL" id="LDAU01000144">
    <property type="protein sequence ID" value="KRX03075.1"/>
    <property type="molecule type" value="Genomic_DNA"/>
</dbReference>
<evidence type="ECO:0000256" key="1">
    <source>
        <dbReference type="SAM" id="Coils"/>
    </source>
</evidence>
<keyword evidence="4" id="KW-1185">Reference proteome</keyword>
<feature type="region of interest" description="Disordered" evidence="2">
    <location>
        <begin position="282"/>
        <end position="312"/>
    </location>
</feature>
<protein>
    <submittedName>
        <fullName evidence="3">Uncharacterized protein</fullName>
    </submittedName>
</protein>
<dbReference type="Proteomes" id="UP000054937">
    <property type="component" value="Unassembled WGS sequence"/>
</dbReference>
<feature type="compositionally biased region" description="Basic and acidic residues" evidence="2">
    <location>
        <begin position="283"/>
        <end position="300"/>
    </location>
</feature>
<organism evidence="3 4">
    <name type="scientific">Pseudocohnilembus persalinus</name>
    <name type="common">Ciliate</name>
    <dbReference type="NCBI Taxonomy" id="266149"/>
    <lineage>
        <taxon>Eukaryota</taxon>
        <taxon>Sar</taxon>
        <taxon>Alveolata</taxon>
        <taxon>Ciliophora</taxon>
        <taxon>Intramacronucleata</taxon>
        <taxon>Oligohymenophorea</taxon>
        <taxon>Scuticociliatia</taxon>
        <taxon>Philasterida</taxon>
        <taxon>Pseudocohnilembidae</taxon>
        <taxon>Pseudocohnilembus</taxon>
    </lineage>
</organism>
<accession>A0A0V0QL66</accession>
<evidence type="ECO:0000313" key="4">
    <source>
        <dbReference type="Proteomes" id="UP000054937"/>
    </source>
</evidence>
<proteinExistence type="predicted"/>
<comment type="caution">
    <text evidence="3">The sequence shown here is derived from an EMBL/GenBank/DDBJ whole genome shotgun (WGS) entry which is preliminary data.</text>
</comment>
<feature type="coiled-coil region" evidence="1">
    <location>
        <begin position="385"/>
        <end position="412"/>
    </location>
</feature>
<keyword evidence="1" id="KW-0175">Coiled coil</keyword>
<sequence>MTEFFMKNRNLFEDPSDLKYSNTLQNLEKYDFYKQGINIPKFLEKAEQNEQQLNKNNQICFQQQHLESQKNKNNQAQIDIHKQPQQRQNISLPSIKMKQLIQQSEEIDPYYKEYYKKIGGKFQNQMSNNDSQNQNSKLYLYNQQKRINQYNSLEKIQNNIFIDPLEVSPLRKILLDEYDSKKNNSKNNQNQKNFFNGFENKSQQLKNRDHLNIFQNNQYGFNDYQTYQERQRQQRIKEIYEKGNKILQQDIKQIGQNLQKNKNNSKNLVQQVFQDQSHQYYKKNQESENDQKKQKQDEHFQQNTTQNKQKDDHIHFGKRQLHQIEQFKQYQDSIKSLITQTQHQKNDKKNKDRYNYDNQSQGKGYQSQIFDQKQNKNEQYRLNNIDDLIFQLQNVENDNQNQKNKAKEIKQKIQMEFIKRGKQDLLEKQQEIEEFIKSQPQFLSKFI</sequence>
<reference evidence="3 4" key="1">
    <citation type="journal article" date="2015" name="Sci. Rep.">
        <title>Genome of the facultative scuticociliatosis pathogen Pseudocohnilembus persalinus provides insight into its virulence through horizontal gene transfer.</title>
        <authorList>
            <person name="Xiong J."/>
            <person name="Wang G."/>
            <person name="Cheng J."/>
            <person name="Tian M."/>
            <person name="Pan X."/>
            <person name="Warren A."/>
            <person name="Jiang C."/>
            <person name="Yuan D."/>
            <person name="Miao W."/>
        </authorList>
    </citation>
    <scope>NUCLEOTIDE SEQUENCE [LARGE SCALE GENOMIC DNA]</scope>
    <source>
        <strain evidence="3">36N120E</strain>
    </source>
</reference>
<dbReference type="InParanoid" id="A0A0V0QL66"/>
<feature type="compositionally biased region" description="Basic and acidic residues" evidence="2">
    <location>
        <begin position="344"/>
        <end position="355"/>
    </location>
</feature>
<evidence type="ECO:0000313" key="3">
    <source>
        <dbReference type="EMBL" id="KRX03075.1"/>
    </source>
</evidence>
<gene>
    <name evidence="3" type="ORF">PPERSA_10156</name>
</gene>
<dbReference type="AlphaFoldDB" id="A0A0V0QL66"/>
<evidence type="ECO:0000256" key="2">
    <source>
        <dbReference type="SAM" id="MobiDB-lite"/>
    </source>
</evidence>
<feature type="region of interest" description="Disordered" evidence="2">
    <location>
        <begin position="339"/>
        <end position="370"/>
    </location>
</feature>